<protein>
    <submittedName>
        <fullName evidence="2">Reverse transcriptase domain-containing protein</fullName>
    </submittedName>
</protein>
<dbReference type="CDD" id="cd00303">
    <property type="entry name" value="retropepsin_like"/>
    <property type="match status" value="1"/>
</dbReference>
<keyword evidence="2" id="KW-0548">Nucleotidyltransferase</keyword>
<proteinExistence type="predicted"/>
<gene>
    <name evidence="2" type="ORF">Tco_0802008</name>
</gene>
<keyword evidence="2" id="KW-0695">RNA-directed DNA polymerase</keyword>
<dbReference type="InterPro" id="IPR001969">
    <property type="entry name" value="Aspartic_peptidase_AS"/>
</dbReference>
<dbReference type="PROSITE" id="PS00141">
    <property type="entry name" value="ASP_PROTEASE"/>
    <property type="match status" value="1"/>
</dbReference>
<name>A0ABQ4ZXK6_9ASTR</name>
<dbReference type="Proteomes" id="UP001151760">
    <property type="component" value="Unassembled WGS sequence"/>
</dbReference>
<evidence type="ECO:0000313" key="3">
    <source>
        <dbReference type="Proteomes" id="UP001151760"/>
    </source>
</evidence>
<keyword evidence="2" id="KW-0808">Transferase</keyword>
<comment type="caution">
    <text evidence="2">The sequence shown here is derived from an EMBL/GenBank/DDBJ whole genome shotgun (WGS) entry which is preliminary data.</text>
</comment>
<feature type="region of interest" description="Disordered" evidence="1">
    <location>
        <begin position="529"/>
        <end position="549"/>
    </location>
</feature>
<sequence length="549" mass="60371">MADPASPNHLPASPDHAPALPDHMPSTFEVGGPSSAASDVPHPVRRPLPVVAARVALHHQEIEDLQVRADRIESIQTGLKSSKRAIERDIRWLGERHDVIQARTLSLVRKVDSLSDDQEIKHVADVLDVVETKVLELRYRVDAYPREQVDALRVEDATTEILDLHTRLSASECSERCMITCLLGMEERISVLEQRPPRSQGSIMIDRIMTPRRMNRDAIERLIADCVAAAIAQHKANRVNTAGPAGAAGPTGARAAKDGVRTLESNCKRDNIVGYTNLFHELAVMCPTMVTPEYKKIERWFVIKLQEAVMEISESGKTIKVLKEGLMLKTCHCVTDASCITLANEQLSVGIAKGQTIKSRTAGQAEGARGRAYMMRNGEPQQEPNVVTGTFLFNNHYVSVLFDSGADKSFVSTAFSTLIDIAPSTLNTSYDVELADGKVMFLAHVAEKKPAEKRLEDVPIIRDFLEVFPKDLPRILPSRVLGRSSAWRNTGGAYAISVSSVGNVPKNLHFYQCPRAIWSIMADPASPDHLHASPDHAPALPDHMPGSPE</sequence>
<dbReference type="Pfam" id="PF08284">
    <property type="entry name" value="RVP_2"/>
    <property type="match status" value="1"/>
</dbReference>
<evidence type="ECO:0000256" key="1">
    <source>
        <dbReference type="SAM" id="MobiDB-lite"/>
    </source>
</evidence>
<keyword evidence="3" id="KW-1185">Reference proteome</keyword>
<reference evidence="2" key="1">
    <citation type="journal article" date="2022" name="Int. J. Mol. Sci.">
        <title>Draft Genome of Tanacetum Coccineum: Genomic Comparison of Closely Related Tanacetum-Family Plants.</title>
        <authorList>
            <person name="Yamashiro T."/>
            <person name="Shiraishi A."/>
            <person name="Nakayama K."/>
            <person name="Satake H."/>
        </authorList>
    </citation>
    <scope>NUCLEOTIDE SEQUENCE</scope>
</reference>
<evidence type="ECO:0000313" key="2">
    <source>
        <dbReference type="EMBL" id="GJS95040.1"/>
    </source>
</evidence>
<organism evidence="2 3">
    <name type="scientific">Tanacetum coccineum</name>
    <dbReference type="NCBI Taxonomy" id="301880"/>
    <lineage>
        <taxon>Eukaryota</taxon>
        <taxon>Viridiplantae</taxon>
        <taxon>Streptophyta</taxon>
        <taxon>Embryophyta</taxon>
        <taxon>Tracheophyta</taxon>
        <taxon>Spermatophyta</taxon>
        <taxon>Magnoliopsida</taxon>
        <taxon>eudicotyledons</taxon>
        <taxon>Gunneridae</taxon>
        <taxon>Pentapetalae</taxon>
        <taxon>asterids</taxon>
        <taxon>campanulids</taxon>
        <taxon>Asterales</taxon>
        <taxon>Asteraceae</taxon>
        <taxon>Asteroideae</taxon>
        <taxon>Anthemideae</taxon>
        <taxon>Anthemidinae</taxon>
        <taxon>Tanacetum</taxon>
    </lineage>
</organism>
<accession>A0ABQ4ZXK6</accession>
<feature type="region of interest" description="Disordered" evidence="1">
    <location>
        <begin position="1"/>
        <end position="42"/>
    </location>
</feature>
<reference evidence="2" key="2">
    <citation type="submission" date="2022-01" db="EMBL/GenBank/DDBJ databases">
        <authorList>
            <person name="Yamashiro T."/>
            <person name="Shiraishi A."/>
            <person name="Satake H."/>
            <person name="Nakayama K."/>
        </authorList>
    </citation>
    <scope>NUCLEOTIDE SEQUENCE</scope>
</reference>
<dbReference type="EMBL" id="BQNB010011778">
    <property type="protein sequence ID" value="GJS95040.1"/>
    <property type="molecule type" value="Genomic_DNA"/>
</dbReference>
<dbReference type="GO" id="GO:0003964">
    <property type="term" value="F:RNA-directed DNA polymerase activity"/>
    <property type="evidence" value="ECO:0007669"/>
    <property type="project" value="UniProtKB-KW"/>
</dbReference>